<dbReference type="InterPro" id="IPR047661">
    <property type="entry name" value="IstB"/>
</dbReference>
<evidence type="ECO:0000256" key="2">
    <source>
        <dbReference type="ARBA" id="ARBA00022840"/>
    </source>
</evidence>
<dbReference type="GO" id="GO:0005524">
    <property type="term" value="F:ATP binding"/>
    <property type="evidence" value="ECO:0007669"/>
    <property type="project" value="UniProtKB-KW"/>
</dbReference>
<dbReference type="EMBL" id="AWEZ01000044">
    <property type="protein sequence ID" value="ERL08477.1"/>
    <property type="molecule type" value="Genomic_DNA"/>
</dbReference>
<dbReference type="InterPro" id="IPR028350">
    <property type="entry name" value="DNAC/IstB-like"/>
</dbReference>
<protein>
    <submittedName>
        <fullName evidence="4">IstB-like ATP-binding protein</fullName>
    </submittedName>
</protein>
<dbReference type="PANTHER" id="PTHR30050:SF4">
    <property type="entry name" value="ATP-BINDING PROTEIN RV3427C IN INSERTION SEQUENCE-RELATED"/>
    <property type="match status" value="1"/>
</dbReference>
<keyword evidence="5" id="KW-1185">Reference proteome</keyword>
<evidence type="ECO:0000259" key="3">
    <source>
        <dbReference type="Pfam" id="PF01695"/>
    </source>
</evidence>
<dbReference type="Pfam" id="PF01695">
    <property type="entry name" value="IstB_IS21"/>
    <property type="match status" value="1"/>
</dbReference>
<name>U2UZD1_9ACTN</name>
<organism evidence="4 5">
    <name type="scientific">Olsenella profusa F0195</name>
    <dbReference type="NCBI Taxonomy" id="1125712"/>
    <lineage>
        <taxon>Bacteria</taxon>
        <taxon>Bacillati</taxon>
        <taxon>Actinomycetota</taxon>
        <taxon>Coriobacteriia</taxon>
        <taxon>Coriobacteriales</taxon>
        <taxon>Atopobiaceae</taxon>
        <taxon>Olsenella</taxon>
    </lineage>
</organism>
<dbReference type="InterPro" id="IPR002611">
    <property type="entry name" value="IstB_ATP-bd"/>
</dbReference>
<keyword evidence="2 4" id="KW-0067">ATP-binding</keyword>
<dbReference type="Gene3D" id="3.40.50.300">
    <property type="entry name" value="P-loop containing nucleotide triphosphate hydrolases"/>
    <property type="match status" value="1"/>
</dbReference>
<reference evidence="4 5" key="1">
    <citation type="submission" date="2013-08" db="EMBL/GenBank/DDBJ databases">
        <authorList>
            <person name="Durkin A.S."/>
            <person name="Haft D.R."/>
            <person name="McCorrison J."/>
            <person name="Torralba M."/>
            <person name="Gillis M."/>
            <person name="Haft D.H."/>
            <person name="Methe B."/>
            <person name="Sutton G."/>
            <person name="Nelson K.E."/>
        </authorList>
    </citation>
    <scope>NUCLEOTIDE SEQUENCE [LARGE SCALE GENOMIC DNA]</scope>
    <source>
        <strain evidence="4 5">F0195</strain>
    </source>
</reference>
<evidence type="ECO:0000313" key="4">
    <source>
        <dbReference type="EMBL" id="ERL08477.1"/>
    </source>
</evidence>
<evidence type="ECO:0000256" key="1">
    <source>
        <dbReference type="ARBA" id="ARBA00022741"/>
    </source>
</evidence>
<proteinExistence type="predicted"/>
<gene>
    <name evidence="4" type="ORF">HMPREF1316_2021</name>
</gene>
<dbReference type="PATRIC" id="fig|1125712.3.peg.1134"/>
<dbReference type="AlphaFoldDB" id="U2UZD1"/>
<dbReference type="eggNOG" id="COG1484">
    <property type="taxonomic scope" value="Bacteria"/>
</dbReference>
<dbReference type="STRING" id="1125712.HMPREF1316_2021"/>
<dbReference type="PANTHER" id="PTHR30050">
    <property type="entry name" value="CHROMOSOMAL REPLICATION INITIATOR PROTEIN DNAA"/>
    <property type="match status" value="1"/>
</dbReference>
<accession>U2UZD1</accession>
<keyword evidence="1" id="KW-0547">Nucleotide-binding</keyword>
<feature type="domain" description="IstB-like ATP-binding" evidence="3">
    <location>
        <begin position="3"/>
        <end position="212"/>
    </location>
</feature>
<evidence type="ECO:0000313" key="5">
    <source>
        <dbReference type="Proteomes" id="UP000016638"/>
    </source>
</evidence>
<dbReference type="PIRSF" id="PIRSF003073">
    <property type="entry name" value="DNAC_TnpB_IstB"/>
    <property type="match status" value="1"/>
</dbReference>
<sequence>MSSATAGQIAMVNGMIENELAARERHKRERLLRRARFPQVKSFEGFDYSQVSFPERYAREDLESLAFADAAQDFVFHGKTGRGKTHLAIATSMACVVKAKTVRFFTAADLVPALAKASREHEPEALLKDLYRSDLMVVGELGYVPIDREGARLLFQVMSDCYERRSVIITTNIELGGWGAVFGDDKLASTLIDRLMHHGRLVEFGGGSKRMEDALMPGKPDRWRGGWRVPSEVLKLSRAKRSNSLD</sequence>
<dbReference type="InterPro" id="IPR027417">
    <property type="entry name" value="P-loop_NTPase"/>
</dbReference>
<dbReference type="SUPFAM" id="SSF52540">
    <property type="entry name" value="P-loop containing nucleoside triphosphate hydrolases"/>
    <property type="match status" value="1"/>
</dbReference>
<comment type="caution">
    <text evidence="4">The sequence shown here is derived from an EMBL/GenBank/DDBJ whole genome shotgun (WGS) entry which is preliminary data.</text>
</comment>
<dbReference type="GO" id="GO:0006260">
    <property type="term" value="P:DNA replication"/>
    <property type="evidence" value="ECO:0007669"/>
    <property type="project" value="TreeGrafter"/>
</dbReference>
<dbReference type="NCBIfam" id="NF038214">
    <property type="entry name" value="IS21_help_AAA"/>
    <property type="match status" value="1"/>
</dbReference>
<dbReference type="Proteomes" id="UP000016638">
    <property type="component" value="Unassembled WGS sequence"/>
</dbReference>